<feature type="domain" description="M23ase beta-sheet core" evidence="3">
    <location>
        <begin position="73"/>
        <end position="142"/>
    </location>
</feature>
<evidence type="ECO:0000313" key="5">
    <source>
        <dbReference type="Proteomes" id="UP000018291"/>
    </source>
</evidence>
<dbReference type="Gene3D" id="2.70.70.10">
    <property type="entry name" value="Glucose Permease (Domain IIA)"/>
    <property type="match status" value="1"/>
</dbReference>
<keyword evidence="2" id="KW-0732">Signal</keyword>
<dbReference type="InterPro" id="IPR050570">
    <property type="entry name" value="Cell_wall_metabolism_enzyme"/>
</dbReference>
<protein>
    <submittedName>
        <fullName evidence="4">Putative Peptidase M23</fullName>
    </submittedName>
</protein>
<evidence type="ECO:0000256" key="1">
    <source>
        <dbReference type="SAM" id="MobiDB-lite"/>
    </source>
</evidence>
<dbReference type="AlphaFoldDB" id="R4Z064"/>
<dbReference type="GO" id="GO:0004222">
    <property type="term" value="F:metalloendopeptidase activity"/>
    <property type="evidence" value="ECO:0007669"/>
    <property type="project" value="TreeGrafter"/>
</dbReference>
<keyword evidence="5" id="KW-1185">Reference proteome</keyword>
<dbReference type="InterPro" id="IPR016047">
    <property type="entry name" value="M23ase_b-sheet_dom"/>
</dbReference>
<gene>
    <name evidence="4" type="ORF">BN381_330050</name>
</gene>
<dbReference type="HOGENOM" id="CLU_077601_4_1_11"/>
<organism evidence="4 5">
    <name type="scientific">Candidatus Neomicrothrix parvicella RN1</name>
    <dbReference type="NCBI Taxonomy" id="1229780"/>
    <lineage>
        <taxon>Bacteria</taxon>
        <taxon>Bacillati</taxon>
        <taxon>Actinomycetota</taxon>
        <taxon>Acidimicrobiia</taxon>
        <taxon>Acidimicrobiales</taxon>
        <taxon>Microthrixaceae</taxon>
        <taxon>Candidatus Neomicrothrix</taxon>
    </lineage>
</organism>
<evidence type="ECO:0000313" key="4">
    <source>
        <dbReference type="EMBL" id="CCM64065.1"/>
    </source>
</evidence>
<dbReference type="PANTHER" id="PTHR21666:SF270">
    <property type="entry name" value="MUREIN HYDROLASE ACTIVATOR ENVC"/>
    <property type="match status" value="1"/>
</dbReference>
<reference evidence="4 5" key="1">
    <citation type="journal article" date="2013" name="ISME J.">
        <title>Metabolic model for the filamentous 'Candidatus Microthrix parvicella' based on genomic and metagenomic analyses.</title>
        <authorList>
            <person name="Jon McIlroy S."/>
            <person name="Kristiansen R."/>
            <person name="Albertsen M."/>
            <person name="Michael Karst S."/>
            <person name="Rossetti S."/>
            <person name="Lund Nielsen J."/>
            <person name="Tandoi V."/>
            <person name="James Seviour R."/>
            <person name="Nielsen P.H."/>
        </authorList>
    </citation>
    <scope>NUCLEOTIDE SEQUENCE [LARGE SCALE GENOMIC DNA]</scope>
    <source>
        <strain evidence="4 5">RN1</strain>
    </source>
</reference>
<dbReference type="InterPro" id="IPR011055">
    <property type="entry name" value="Dup_hybrid_motif"/>
</dbReference>
<dbReference type="EMBL" id="CANL01000027">
    <property type="protein sequence ID" value="CCM64065.1"/>
    <property type="molecule type" value="Genomic_DNA"/>
</dbReference>
<proteinExistence type="predicted"/>
<feature type="region of interest" description="Disordered" evidence="1">
    <location>
        <begin position="23"/>
        <end position="48"/>
    </location>
</feature>
<feature type="signal peptide" evidence="2">
    <location>
        <begin position="1"/>
        <end position="24"/>
    </location>
</feature>
<evidence type="ECO:0000259" key="3">
    <source>
        <dbReference type="Pfam" id="PF01551"/>
    </source>
</evidence>
<dbReference type="eggNOG" id="COG0739">
    <property type="taxonomic scope" value="Bacteria"/>
</dbReference>
<feature type="chain" id="PRO_5004383689" evidence="2">
    <location>
        <begin position="25"/>
        <end position="171"/>
    </location>
</feature>
<accession>R4Z064</accession>
<dbReference type="Proteomes" id="UP000018291">
    <property type="component" value="Unassembled WGS sequence"/>
</dbReference>
<dbReference type="SUPFAM" id="SSF51261">
    <property type="entry name" value="Duplicated hybrid motif"/>
    <property type="match status" value="1"/>
</dbReference>
<dbReference type="CDD" id="cd12797">
    <property type="entry name" value="M23_peptidase"/>
    <property type="match status" value="1"/>
</dbReference>
<comment type="caution">
    <text evidence="4">The sequence shown here is derived from an EMBL/GenBank/DDBJ whole genome shotgun (WGS) entry which is preliminary data.</text>
</comment>
<evidence type="ECO:0000256" key="2">
    <source>
        <dbReference type="SAM" id="SignalP"/>
    </source>
</evidence>
<dbReference type="Pfam" id="PF01551">
    <property type="entry name" value="Peptidase_M23"/>
    <property type="match status" value="1"/>
</dbReference>
<dbReference type="OrthoDB" id="5245088at2"/>
<sequence>MSTFRSLAASLAIVLLGPLTPLPGAEPKAPVTPTARPGDRPTWNGSRPRFVPPVDAPIADPFRAPSGPFGPGNRGIEYATAPGTPVRAIGDGVVAFAGQVAGRGVVSIDHPSGLRSTYTGLGDIFVRSGQSVAQGGPVGRTVTRLHLGLLDGRRYLDPAAFFGGSPAVLVE</sequence>
<name>R4Z064_9ACTN</name>
<dbReference type="STRING" id="1229780.BN381_330050"/>
<dbReference type="PANTHER" id="PTHR21666">
    <property type="entry name" value="PEPTIDASE-RELATED"/>
    <property type="match status" value="1"/>
</dbReference>